<gene>
    <name evidence="1" type="ORF">QAD02_016009</name>
</gene>
<accession>A0ACC2P9W1</accession>
<dbReference type="Proteomes" id="UP001239111">
    <property type="component" value="Chromosome 2"/>
</dbReference>
<protein>
    <submittedName>
        <fullName evidence="1">Uncharacterized protein</fullName>
    </submittedName>
</protein>
<evidence type="ECO:0000313" key="2">
    <source>
        <dbReference type="Proteomes" id="UP001239111"/>
    </source>
</evidence>
<name>A0ACC2P9W1_9HYME</name>
<sequence>MDEDTTTPSNSRTDRIEAKGDHARPNENTSLAAGVKQTYFADERIPIPETEQGMFSFRKLWAFTGPGFLMSIAYLDPGNIESDLKSGAIARYQLLWVLMSATVLGLVMQRLSARLGVVTGLHLAEMCYRQYKKAPRLLLWIMIEIAIIGSDMQEVIGTAVALYLLTNKRIELKYGVLLTMVDTFTFLFLDKYGLRRLELFFGFLITVMAVTFGYEYVVSAPPTLDVLGGMFTPWCKNCDSEVLLQAVGVIGAVIMPHNLYLHSALVKSRDIDRRQPEKVREANLYYFIEAAIALFVSFVINVCVVSVFAHGLFGKQNVEVLELCHTNHFDRGIDVLVNNTEPFEADLYKGGIFLGCKFGLAALIIWAIGILAAGQSSTMTGTYAGQFAMEGFLNLQWARWKRVLFTRTIAILPTFLVAFHSNINNLSDLNDLLNAVMSLQLPFAAIPTIAFTSSVQIMGEFKNGLFNKVVATLLSLLVISINIFFTYDKVTKIKGEYTNSIIALICVFVVFYLLFCLYLIIHMSISMGATSLNRFPFIEKYVGGPVETTFGLQNPVVYLRTNPTFSGDNSENGTFKPTEKF</sequence>
<dbReference type="EMBL" id="CM056742">
    <property type="protein sequence ID" value="KAJ8680222.1"/>
    <property type="molecule type" value="Genomic_DNA"/>
</dbReference>
<comment type="caution">
    <text evidence="1">The sequence shown here is derived from an EMBL/GenBank/DDBJ whole genome shotgun (WGS) entry which is preliminary data.</text>
</comment>
<reference evidence="1" key="1">
    <citation type="submission" date="2023-04" db="EMBL/GenBank/DDBJ databases">
        <title>A chromosome-level genome assembly of the parasitoid wasp Eretmocerus hayati.</title>
        <authorList>
            <person name="Zhong Y."/>
            <person name="Liu S."/>
            <person name="Liu Y."/>
        </authorList>
    </citation>
    <scope>NUCLEOTIDE SEQUENCE</scope>
    <source>
        <strain evidence="1">ZJU_SS_LIU_2023</strain>
    </source>
</reference>
<proteinExistence type="predicted"/>
<evidence type="ECO:0000313" key="1">
    <source>
        <dbReference type="EMBL" id="KAJ8680222.1"/>
    </source>
</evidence>
<keyword evidence="2" id="KW-1185">Reference proteome</keyword>
<organism evidence="1 2">
    <name type="scientific">Eretmocerus hayati</name>
    <dbReference type="NCBI Taxonomy" id="131215"/>
    <lineage>
        <taxon>Eukaryota</taxon>
        <taxon>Metazoa</taxon>
        <taxon>Ecdysozoa</taxon>
        <taxon>Arthropoda</taxon>
        <taxon>Hexapoda</taxon>
        <taxon>Insecta</taxon>
        <taxon>Pterygota</taxon>
        <taxon>Neoptera</taxon>
        <taxon>Endopterygota</taxon>
        <taxon>Hymenoptera</taxon>
        <taxon>Apocrita</taxon>
        <taxon>Proctotrupomorpha</taxon>
        <taxon>Chalcidoidea</taxon>
        <taxon>Aphelinidae</taxon>
        <taxon>Aphelininae</taxon>
        <taxon>Eretmocerus</taxon>
    </lineage>
</organism>